<keyword evidence="5 7" id="KW-0505">Motor protein</keyword>
<comment type="similarity">
    <text evidence="7">Belongs to the TRAFAC class myosin-kinesin ATPase superfamily. Kinesin family.</text>
</comment>
<dbReference type="Gene3D" id="3.40.850.10">
    <property type="entry name" value="Kinesin motor domain"/>
    <property type="match status" value="1"/>
</dbReference>
<dbReference type="PhylomeDB" id="Q9NCG0"/>
<dbReference type="ExpressionAtlas" id="Q9NCG0">
    <property type="expression patterns" value="baseline and differential"/>
</dbReference>
<accession>Q9NCG0</accession>
<evidence type="ECO:0000256" key="6">
    <source>
        <dbReference type="ARBA" id="ARBA00023212"/>
    </source>
</evidence>
<feature type="binding site" evidence="7">
    <location>
        <begin position="83"/>
        <end position="90"/>
    </location>
    <ligand>
        <name>ATP</name>
        <dbReference type="ChEBI" id="CHEBI:30616"/>
    </ligand>
</feature>
<feature type="compositionally biased region" description="Low complexity" evidence="9">
    <location>
        <begin position="2088"/>
        <end position="2098"/>
    </location>
</feature>
<dbReference type="VEuPathDB" id="VectorBase:FBgn0040232"/>
<keyword evidence="6" id="KW-0206">Cytoskeleton</keyword>
<dbReference type="GO" id="GO:0051726">
    <property type="term" value="P:regulation of cell cycle"/>
    <property type="evidence" value="ECO:0000315"/>
    <property type="project" value="FlyBase"/>
</dbReference>
<sequence>MSAKNASSIQVCIKVRPCEPGLTSLWQVKEGRSIHLADSHAEPYVFDYVFDEGASNQEVFDRMARHIVHACMQGFNGTIFAYGQTSSGKTYTMMGDEQNPGVMVLAAKEIFQQISSETERDFLLRVGYIEIYNEKIYDLLNKKNQDLKIHESGNGIVNVNCEECIITSEVDLLRLLCLGNKERTVGETNMNERSSRSHAIFKIIIESRKSDHSDDDAVIQSVLNLVDLAGSERADQTGARGARLKEGGHINKSLLFLSNVIKSLSENADNRFTNYRDSKLTRILQASLGGNAFTSIICTIKPSIMEESQSTLSFATRAKKIRIKPQVNEMVSDATMMKRLEREIKVLKDKLAEEERKNENQQKVEHLERQIKHDMHKIICGHSLSDKGQQKRRRTWCPTASGSHLELAETGTTEDRIDQFPKVSHLPKPVFFHTSNAGKRWDNIPKTINILGSLDIGTESNSISEEFLPAECIDFGSPRPDVLKPMLTIRQLPDLPLTPKGPLTTDKIKKEIQDLQMFTSLEKHFEVECEEVQGLKEKLAEVTAQRDNLEQESLAEKERYDALEKEVTSLRADNEAANSKISELEEKLSTLKQTMRIMEVENQVAVGLEFEFEAHKKSSKLRVDDLLSALLEKESTIESLQKSLDNLTRDVLRNSKEGHMLSIAPEQEDVAGDSICNKCEELEKLIADLESKKNSCECDQLRLEIVSVRDKLESVESAFNLASSGIIQKATDCERLSKELSTSQNAFGQLQERYDALDQQWQAQQAGITTLHNEHEHVQEIYQKLQEEYEQLESRARSASSAEFQRLQNDNTKFQADIASLNERLEEAQNMLTEVQNSESTVEKLRIQNHELTAKIKELETNFEEMQREYDCLFNQLMESVQENDALREEIKQRPTSHVEESMRSSGISSDFDEQKQDINLLHQFVQLSESVQQIELQHHSGISRLFRANQMKLDQSEPGLKLCLESAEYIEEDNRQSDATEPICLKGFLKRHRFQIKRLSQEHVDMGEEKRLLDIISQLEQEIEEKSALMEATEATINEMREQMTNLESALLEKSVIINKVEDYQRQIESLEKQNAEMTMVYEELQDRVTRESSMSESLLRVPPDEDTLPGCPTSPSRREQEVATLKTSITELQSQVSDLNAELENHLRQIQLKDGNIARLQTDFEEMSERCLSMEVRLAELDEDTKQKQELLDRQAQKLSDDLCLIDQLQKKNAQLVEQYHKATESLSLADAKPDQILLSSQYDSQIEKLNQLLNAAKDELHDVRRIKDDEISALRMEFLLQIETNEKENQAKFYAELQETKDRYESNVAELKEKLLQVEETLSSVTVRCQAELEALKSAHKENISQAVEERNNLIVQHQAEMETIRETLKNKLAEASTQQSKMEDAFRAEINEVRATLMEQLNQTKEDRDKGASKLEEVKKTLEQMINGGRVMSDTIAELEKTKAEQDLAVNKLTKDNIELEKQCSKTQEQLQMESLTRDQISFEIEAHIKKLELIVASSKKRIIELEEKCDQQVLELDKCRLEKLSLESEIQKANSEHSCTMEKLQELQAEMKVLSNRNEKEKCDFETKLETFTFKITDLEEVLKEAQHKVILYDDLVSQHERLKICLAEANELSSNLQKKVMSLHTELIDSQKGISSRDVEINELREELKAAMDAKATASAEQMTLVTQLKDVEERMANQAEKFTREAANLKGSINELLLKLNSMQETKDMLESGNEELKEQLRNSQNLRNMLDEESKMCISLKEKLVKLEDAKTSLEQQLRDNKSEIYQRHTELTKEVELGRNRIGELTKKCEELCSDLENSDQIRLDLQETKEQLKKTLENNLGWQQKVDEVTRECEKLRFDMQSKEVQNESKVQELISECEELRSTLKSKEASFQSEKESMDRTISSLLEDKRNLEEKLCSANDIVAKLETEIAALRPRKSLDRNPVPRKSITFESEIRKNRRISVHDERRQSYWNDVREFGIMTDPVGMSSCSVFPLVFPLNESNFRQHNCNCAELNSKLQDCQRELFIRESQVTALKMELDHHPLKDENAQLTKRVIEEQDKAKVEQKRLKMKLQDLNARINDLTTASAKEPESNQMAQAAKPATVAAQTQTESDLETILEKTNVKYEEAVRMLRYRYNLIQELKEKLRQNENSDTSNITSLSAGQTSALKVAISNRYSSSSYIKYCFCRHSVSPKRRKFWQSNISMKPPSEFWRFEMMIWMLCGKNSRNMKQLHQINKSLGIIFVYICVCVWA</sequence>
<keyword evidence="3 7" id="KW-0067">ATP-binding</keyword>
<feature type="region of interest" description="Disordered" evidence="9">
    <location>
        <begin position="2078"/>
        <end position="2098"/>
    </location>
</feature>
<evidence type="ECO:0000256" key="2">
    <source>
        <dbReference type="ARBA" id="ARBA00022741"/>
    </source>
</evidence>
<dbReference type="OrthoDB" id="21525at2759"/>
<feature type="coiled-coil region" evidence="8">
    <location>
        <begin position="337"/>
        <end position="370"/>
    </location>
</feature>
<dbReference type="PANTHER" id="PTHR47968">
    <property type="entry name" value="CENTROMERE PROTEIN E"/>
    <property type="match status" value="1"/>
</dbReference>
<reference evidence="11" key="1">
    <citation type="journal article" date="2000" name="J. Cell Biol.">
        <title>CENP-meta, an essential kinetochore kinesin required for the maintenance of metaphase chromosome alignment in Drosophila.</title>
        <authorList>
            <person name="Yucel J.K."/>
            <person name="Marszalek J.D."/>
            <person name="McIntosh J.R."/>
            <person name="Goldstein L.S."/>
            <person name="Cleveland D.W."/>
            <person name="Philp A.V."/>
        </authorList>
    </citation>
    <scope>NUCLEOTIDE SEQUENCE</scope>
</reference>
<feature type="coiled-coil region" evidence="8">
    <location>
        <begin position="1440"/>
        <end position="1772"/>
    </location>
</feature>
<dbReference type="SUPFAM" id="SSF52540">
    <property type="entry name" value="P-loop containing nucleoside triphosphate hydrolases"/>
    <property type="match status" value="1"/>
</dbReference>
<dbReference type="EMBL" id="AF220353">
    <property type="protein sequence ID" value="AAF32355.1"/>
    <property type="molecule type" value="mRNA"/>
</dbReference>
<dbReference type="FlyBase" id="FBgn0040232">
    <property type="gene designation" value="cmet"/>
</dbReference>
<dbReference type="InterPro" id="IPR027417">
    <property type="entry name" value="P-loop_NTPase"/>
</dbReference>
<evidence type="ECO:0000256" key="3">
    <source>
        <dbReference type="ARBA" id="ARBA00022840"/>
    </source>
</evidence>
<evidence type="ECO:0000256" key="4">
    <source>
        <dbReference type="ARBA" id="ARBA00023054"/>
    </source>
</evidence>
<dbReference type="AGR" id="FB:FBgn0040232"/>
<organism evidence="11">
    <name type="scientific">Drosophila melanogaster</name>
    <name type="common">Fruit fly</name>
    <dbReference type="NCBI Taxonomy" id="7227"/>
    <lineage>
        <taxon>Eukaryota</taxon>
        <taxon>Metazoa</taxon>
        <taxon>Ecdysozoa</taxon>
        <taxon>Arthropoda</taxon>
        <taxon>Hexapoda</taxon>
        <taxon>Insecta</taxon>
        <taxon>Pterygota</taxon>
        <taxon>Neoptera</taxon>
        <taxon>Endopterygota</taxon>
        <taxon>Diptera</taxon>
        <taxon>Brachycera</taxon>
        <taxon>Muscomorpha</taxon>
        <taxon>Ephydroidea</taxon>
        <taxon>Drosophilidae</taxon>
        <taxon>Drosophila</taxon>
        <taxon>Sophophora</taxon>
    </lineage>
</organism>
<dbReference type="GO" id="GO:0007018">
    <property type="term" value="P:microtubule-based movement"/>
    <property type="evidence" value="ECO:0007669"/>
    <property type="project" value="InterPro"/>
</dbReference>
<evidence type="ECO:0000256" key="7">
    <source>
        <dbReference type="PROSITE-ProRule" id="PRU00283"/>
    </source>
</evidence>
<dbReference type="FunFam" id="3.40.850.10:FF:000093">
    <property type="entry name" value="CENP-meta, isoform C"/>
    <property type="match status" value="1"/>
</dbReference>
<evidence type="ECO:0000256" key="9">
    <source>
        <dbReference type="SAM" id="MobiDB-lite"/>
    </source>
</evidence>
<name>Q9NCG0_DROME</name>
<feature type="coiled-coil region" evidence="8">
    <location>
        <begin position="1805"/>
        <end position="1906"/>
    </location>
</feature>
<dbReference type="GO" id="GO:0005524">
    <property type="term" value="F:ATP binding"/>
    <property type="evidence" value="ECO:0007669"/>
    <property type="project" value="UniProtKB-UniRule"/>
</dbReference>
<dbReference type="InterPro" id="IPR036961">
    <property type="entry name" value="Kinesin_motor_dom_sf"/>
</dbReference>
<keyword evidence="6" id="KW-0963">Cytoplasm</keyword>
<dbReference type="GO" id="GO:0008574">
    <property type="term" value="F:plus-end-directed microtubule motor activity"/>
    <property type="evidence" value="ECO:0000250"/>
    <property type="project" value="FlyBase"/>
</dbReference>
<keyword evidence="2 7" id="KW-0547">Nucleotide-binding</keyword>
<proteinExistence type="evidence at transcript level"/>
<keyword evidence="4 8" id="KW-0175">Coiled coil</keyword>
<feature type="coiled-coil region" evidence="8">
    <location>
        <begin position="532"/>
        <end position="601"/>
    </location>
</feature>
<gene>
    <name evidence="11 12" type="primary">cmet</name>
    <name evidence="12" type="ORF">CG6392</name>
</gene>
<dbReference type="GO" id="GO:0008017">
    <property type="term" value="F:microtubule binding"/>
    <property type="evidence" value="ECO:0007669"/>
    <property type="project" value="InterPro"/>
</dbReference>
<dbReference type="GO" id="GO:0000776">
    <property type="term" value="C:kinetochore"/>
    <property type="evidence" value="ECO:0000314"/>
    <property type="project" value="FlyBase"/>
</dbReference>
<dbReference type="SMART" id="SM00129">
    <property type="entry name" value="KISc"/>
    <property type="match status" value="1"/>
</dbReference>
<dbReference type="Gene3D" id="1.10.287.1490">
    <property type="match status" value="1"/>
</dbReference>
<evidence type="ECO:0000313" key="12">
    <source>
        <dbReference type="FlyBase" id="FBgn0040232"/>
    </source>
</evidence>
<dbReference type="GO" id="GO:0007080">
    <property type="term" value="P:mitotic metaphase chromosome alignment"/>
    <property type="evidence" value="ECO:0000315"/>
    <property type="project" value="FlyBase"/>
</dbReference>
<feature type="coiled-coil region" evidence="8">
    <location>
        <begin position="1124"/>
        <end position="1269"/>
    </location>
</feature>
<evidence type="ECO:0000313" key="11">
    <source>
        <dbReference type="EMBL" id="AAF32355.1"/>
    </source>
</evidence>
<feature type="coiled-coil region" evidence="8">
    <location>
        <begin position="1010"/>
        <end position="1089"/>
    </location>
</feature>
<feature type="coiled-coil region" evidence="8">
    <location>
        <begin position="630"/>
        <end position="890"/>
    </location>
</feature>
<evidence type="ECO:0000256" key="8">
    <source>
        <dbReference type="SAM" id="Coils"/>
    </source>
</evidence>
<dbReference type="InterPro" id="IPR027640">
    <property type="entry name" value="Kinesin-like_fam"/>
</dbReference>
<feature type="region of interest" description="Disordered" evidence="9">
    <location>
        <begin position="1093"/>
        <end position="1119"/>
    </location>
</feature>
<evidence type="ECO:0000256" key="5">
    <source>
        <dbReference type="ARBA" id="ARBA00023175"/>
    </source>
</evidence>
<dbReference type="PeptideAtlas" id="Q9NCG0"/>
<dbReference type="InterPro" id="IPR019821">
    <property type="entry name" value="Kinesin_motor_CS"/>
</dbReference>
<feature type="coiled-coil region" evidence="8">
    <location>
        <begin position="1297"/>
        <end position="1411"/>
    </location>
</feature>
<feature type="coiled-coil region" evidence="8">
    <location>
        <begin position="2050"/>
        <end position="2077"/>
    </location>
</feature>
<evidence type="ECO:0000256" key="1">
    <source>
        <dbReference type="ARBA" id="ARBA00004245"/>
    </source>
</evidence>
<feature type="domain" description="Kinesin motor" evidence="10">
    <location>
        <begin position="8"/>
        <end position="321"/>
    </location>
</feature>
<dbReference type="InterPro" id="IPR001752">
    <property type="entry name" value="Kinesin_motor_dom"/>
</dbReference>
<dbReference type="PANTHER" id="PTHR47968:SF75">
    <property type="entry name" value="CENTROMERE-ASSOCIATED PROTEIN E"/>
    <property type="match status" value="1"/>
</dbReference>
<dbReference type="PROSITE" id="PS50067">
    <property type="entry name" value="KINESIN_MOTOR_2"/>
    <property type="match status" value="1"/>
</dbReference>
<evidence type="ECO:0000259" key="10">
    <source>
        <dbReference type="PROSITE" id="PS50067"/>
    </source>
</evidence>
<dbReference type="GO" id="GO:0015630">
    <property type="term" value="C:microtubule cytoskeleton"/>
    <property type="evidence" value="ECO:0007669"/>
    <property type="project" value="UniProtKB-ARBA"/>
</dbReference>
<comment type="subcellular location">
    <subcellularLocation>
        <location evidence="1">Cytoplasm</location>
        <location evidence="1">Cytoskeleton</location>
    </subcellularLocation>
</comment>
<dbReference type="Pfam" id="PF00225">
    <property type="entry name" value="Kinesin"/>
    <property type="match status" value="1"/>
</dbReference>
<dbReference type="PRINTS" id="PR00380">
    <property type="entry name" value="KINESINHEAVY"/>
</dbReference>
<protein>
    <submittedName>
        <fullName evidence="11">Kinesin-like kinetochore motor protein CENP-meta</fullName>
    </submittedName>
</protein>
<dbReference type="PROSITE" id="PS00411">
    <property type="entry name" value="KINESIN_MOTOR_1"/>
    <property type="match status" value="1"/>
</dbReference>